<sequence length="116" mass="12926">RNFKRNDTVESRLLLPSTDTELKKGKKETFIKKEERDSKLKASMACLVSMTLSVPLSASHWFTKEIAPRKSAFVGLSSQPTSGTDSCSYMIISGYWVGPDIDDGWGYVEAFVNPIT</sequence>
<feature type="non-terminal residue" evidence="1">
    <location>
        <position position="1"/>
    </location>
</feature>
<evidence type="ECO:0000313" key="1">
    <source>
        <dbReference type="EMBL" id="BBH06550.1"/>
    </source>
</evidence>
<accession>A0A4Y1RQJ9</accession>
<dbReference type="AlphaFoldDB" id="A0A4Y1RQJ9"/>
<gene>
    <name evidence="1" type="ORF">Prudu_018233</name>
</gene>
<dbReference type="EMBL" id="AP019302">
    <property type="protein sequence ID" value="BBH06550.1"/>
    <property type="molecule type" value="Genomic_DNA"/>
</dbReference>
<proteinExistence type="predicted"/>
<name>A0A4Y1RQJ9_PRUDU</name>
<organism evidence="1">
    <name type="scientific">Prunus dulcis</name>
    <name type="common">Almond</name>
    <name type="synonym">Amygdalus dulcis</name>
    <dbReference type="NCBI Taxonomy" id="3755"/>
    <lineage>
        <taxon>Eukaryota</taxon>
        <taxon>Viridiplantae</taxon>
        <taxon>Streptophyta</taxon>
        <taxon>Embryophyta</taxon>
        <taxon>Tracheophyta</taxon>
        <taxon>Spermatophyta</taxon>
        <taxon>Magnoliopsida</taxon>
        <taxon>eudicotyledons</taxon>
        <taxon>Gunneridae</taxon>
        <taxon>Pentapetalae</taxon>
        <taxon>rosids</taxon>
        <taxon>fabids</taxon>
        <taxon>Rosales</taxon>
        <taxon>Rosaceae</taxon>
        <taxon>Amygdaloideae</taxon>
        <taxon>Amygdaleae</taxon>
        <taxon>Prunus</taxon>
    </lineage>
</organism>
<protein>
    <submittedName>
        <fullName evidence="1">Uncharacterized protein</fullName>
    </submittedName>
</protein>
<reference evidence="1" key="1">
    <citation type="journal article" date="2019" name="Science">
        <title>Mutation of a bHLH transcription factor allowed almond domestication.</title>
        <authorList>
            <person name="Sanchez-Perez R."/>
            <person name="Pavan S."/>
            <person name="Mazzeo R."/>
            <person name="Moldovan C."/>
            <person name="Aiese Cigliano R."/>
            <person name="Del Cueto J."/>
            <person name="Ricciardi F."/>
            <person name="Lotti C."/>
            <person name="Ricciardi L."/>
            <person name="Dicenta F."/>
            <person name="Lopez-Marques R.L."/>
            <person name="Lindberg Moller B."/>
        </authorList>
    </citation>
    <scope>NUCLEOTIDE SEQUENCE</scope>
</reference>